<feature type="region of interest" description="Disordered" evidence="1">
    <location>
        <begin position="1"/>
        <end position="36"/>
    </location>
</feature>
<comment type="caution">
    <text evidence="2">The sequence shown here is derived from an EMBL/GenBank/DDBJ whole genome shotgun (WGS) entry which is preliminary data.</text>
</comment>
<protein>
    <submittedName>
        <fullName evidence="2">Uncharacterized protein</fullName>
    </submittedName>
</protein>
<gene>
    <name evidence="2" type="ORF">N7494_006820</name>
</gene>
<evidence type="ECO:0000313" key="3">
    <source>
        <dbReference type="Proteomes" id="UP001220324"/>
    </source>
</evidence>
<accession>A0AAD6CXC8</accession>
<name>A0AAD6CXC8_9EURO</name>
<dbReference type="AlphaFoldDB" id="A0AAD6CXC8"/>
<sequence length="64" mass="6846">MAPHPLVSFGEEGCGSGIRSDLADTSGVKSSANQRPGVLNSPTKYLDAMQAQRNDIFSLIAHWD</sequence>
<keyword evidence="3" id="KW-1185">Reference proteome</keyword>
<proteinExistence type="predicted"/>
<evidence type="ECO:0000256" key="1">
    <source>
        <dbReference type="SAM" id="MobiDB-lite"/>
    </source>
</evidence>
<dbReference type="EMBL" id="JAQIZZ010000005">
    <property type="protein sequence ID" value="KAJ5541744.1"/>
    <property type="molecule type" value="Genomic_DNA"/>
</dbReference>
<organism evidence="2 3">
    <name type="scientific">Penicillium frequentans</name>
    <dbReference type="NCBI Taxonomy" id="3151616"/>
    <lineage>
        <taxon>Eukaryota</taxon>
        <taxon>Fungi</taxon>
        <taxon>Dikarya</taxon>
        <taxon>Ascomycota</taxon>
        <taxon>Pezizomycotina</taxon>
        <taxon>Eurotiomycetes</taxon>
        <taxon>Eurotiomycetidae</taxon>
        <taxon>Eurotiales</taxon>
        <taxon>Aspergillaceae</taxon>
        <taxon>Penicillium</taxon>
    </lineage>
</organism>
<reference evidence="2 3" key="1">
    <citation type="journal article" date="2023" name="IMA Fungus">
        <title>Comparative genomic study of the Penicillium genus elucidates a diverse pangenome and 15 lateral gene transfer events.</title>
        <authorList>
            <person name="Petersen C."/>
            <person name="Sorensen T."/>
            <person name="Nielsen M.R."/>
            <person name="Sondergaard T.E."/>
            <person name="Sorensen J.L."/>
            <person name="Fitzpatrick D.A."/>
            <person name="Frisvad J.C."/>
            <person name="Nielsen K.L."/>
        </authorList>
    </citation>
    <scope>NUCLEOTIDE SEQUENCE [LARGE SCALE GENOMIC DNA]</scope>
    <source>
        <strain evidence="2 3">IBT 35679</strain>
    </source>
</reference>
<evidence type="ECO:0000313" key="2">
    <source>
        <dbReference type="EMBL" id="KAJ5541744.1"/>
    </source>
</evidence>
<dbReference type="Proteomes" id="UP001220324">
    <property type="component" value="Unassembled WGS sequence"/>
</dbReference>